<organism evidence="1 2">
    <name type="scientific">Planktothrix mougeotii LEGE 06226</name>
    <dbReference type="NCBI Taxonomy" id="1828728"/>
    <lineage>
        <taxon>Bacteria</taxon>
        <taxon>Bacillati</taxon>
        <taxon>Cyanobacteriota</taxon>
        <taxon>Cyanophyceae</taxon>
        <taxon>Oscillatoriophycideae</taxon>
        <taxon>Oscillatoriales</taxon>
        <taxon>Microcoleaceae</taxon>
        <taxon>Planktothrix</taxon>
    </lineage>
</organism>
<accession>A0ABR9UDV3</accession>
<dbReference type="RefSeq" id="WP_193870126.1">
    <property type="nucleotide sequence ID" value="NZ_JADEWU010000036.1"/>
</dbReference>
<dbReference type="EMBL" id="JADEWU010000036">
    <property type="protein sequence ID" value="MBE9144640.1"/>
    <property type="molecule type" value="Genomic_DNA"/>
</dbReference>
<evidence type="ECO:0000313" key="1">
    <source>
        <dbReference type="EMBL" id="MBE9144640.1"/>
    </source>
</evidence>
<keyword evidence="2" id="KW-1185">Reference proteome</keyword>
<dbReference type="Gene3D" id="1.10.1220.170">
    <property type="match status" value="1"/>
</dbReference>
<name>A0ABR9UDV3_9CYAN</name>
<proteinExistence type="predicted"/>
<comment type="caution">
    <text evidence="1">The sequence shown here is derived from an EMBL/GenBank/DDBJ whole genome shotgun (WGS) entry which is preliminary data.</text>
</comment>
<sequence>MQTIYRINANELDQNFLEGLKATFRDKEIEIIVSEVDETAYLMASPANQEKLLQAVENINSQQNLVEVSLDSL</sequence>
<gene>
    <name evidence="1" type="ORF">IQ236_15630</name>
</gene>
<evidence type="ECO:0000313" key="2">
    <source>
        <dbReference type="Proteomes" id="UP000640725"/>
    </source>
</evidence>
<dbReference type="Proteomes" id="UP000640725">
    <property type="component" value="Unassembled WGS sequence"/>
</dbReference>
<protein>
    <submittedName>
        <fullName evidence="1">Uncharacterized protein</fullName>
    </submittedName>
</protein>
<reference evidence="1 2" key="1">
    <citation type="submission" date="2020-10" db="EMBL/GenBank/DDBJ databases">
        <authorList>
            <person name="Castelo-Branco R."/>
            <person name="Eusebio N."/>
            <person name="Adriana R."/>
            <person name="Vieira A."/>
            <person name="Brugerolle De Fraissinette N."/>
            <person name="Rezende De Castro R."/>
            <person name="Schneider M.P."/>
            <person name="Vasconcelos V."/>
            <person name="Leao P.N."/>
        </authorList>
    </citation>
    <scope>NUCLEOTIDE SEQUENCE [LARGE SCALE GENOMIC DNA]</scope>
    <source>
        <strain evidence="1 2">LEGE 06226</strain>
    </source>
</reference>